<dbReference type="AlphaFoldDB" id="A0A645F4P4"/>
<dbReference type="InterPro" id="IPR000131">
    <property type="entry name" value="ATP_synth_F1_gsu"/>
</dbReference>
<keyword evidence="3" id="KW-0813">Transport</keyword>
<sequence>MIRYVEALIYQAVAENMASEQSARMVAMKSASDNAKNVIGELKLVYNKARQAAITKELSEIVSGAAAV</sequence>
<dbReference type="InterPro" id="IPR023632">
    <property type="entry name" value="ATP_synth_F1_gsu_CS"/>
</dbReference>
<gene>
    <name evidence="9" type="primary">atpG_34</name>
    <name evidence="9" type="ORF">SDC9_156617</name>
</gene>
<dbReference type="Gene3D" id="1.10.287.80">
    <property type="entry name" value="ATP synthase, gamma subunit, helix hairpin domain"/>
    <property type="match status" value="1"/>
</dbReference>
<evidence type="ECO:0000313" key="9">
    <source>
        <dbReference type="EMBL" id="MPN09328.1"/>
    </source>
</evidence>
<evidence type="ECO:0000256" key="1">
    <source>
        <dbReference type="ARBA" id="ARBA00004170"/>
    </source>
</evidence>
<dbReference type="FunFam" id="1.10.287.80:FF:000001">
    <property type="entry name" value="ATP synthase gamma chain"/>
    <property type="match status" value="1"/>
</dbReference>
<dbReference type="SUPFAM" id="SSF52943">
    <property type="entry name" value="ATP synthase (F1-ATPase), gamma subunit"/>
    <property type="match status" value="1"/>
</dbReference>
<comment type="caution">
    <text evidence="9">The sequence shown here is derived from an EMBL/GenBank/DDBJ whole genome shotgun (WGS) entry which is preliminary data.</text>
</comment>
<reference evidence="9" key="1">
    <citation type="submission" date="2019-08" db="EMBL/GenBank/DDBJ databases">
        <authorList>
            <person name="Kucharzyk K."/>
            <person name="Murdoch R.W."/>
            <person name="Higgins S."/>
            <person name="Loffler F."/>
        </authorList>
    </citation>
    <scope>NUCLEOTIDE SEQUENCE</scope>
</reference>
<evidence type="ECO:0000256" key="6">
    <source>
        <dbReference type="ARBA" id="ARBA00023136"/>
    </source>
</evidence>
<evidence type="ECO:0000256" key="7">
    <source>
        <dbReference type="ARBA" id="ARBA00023196"/>
    </source>
</evidence>
<evidence type="ECO:0000256" key="5">
    <source>
        <dbReference type="ARBA" id="ARBA00023065"/>
    </source>
</evidence>
<dbReference type="EMBL" id="VSSQ01055429">
    <property type="protein sequence ID" value="MPN09328.1"/>
    <property type="molecule type" value="Genomic_DNA"/>
</dbReference>
<dbReference type="PANTHER" id="PTHR11693:SF22">
    <property type="entry name" value="ATP SYNTHASE SUBUNIT GAMMA, MITOCHONDRIAL"/>
    <property type="match status" value="1"/>
</dbReference>
<keyword evidence="6" id="KW-0472">Membrane</keyword>
<dbReference type="Pfam" id="PF00231">
    <property type="entry name" value="ATP-synt"/>
    <property type="match status" value="1"/>
</dbReference>
<keyword evidence="8" id="KW-0066">ATP synthesis</keyword>
<dbReference type="PANTHER" id="PTHR11693">
    <property type="entry name" value="ATP SYNTHASE GAMMA CHAIN"/>
    <property type="match status" value="1"/>
</dbReference>
<dbReference type="InterPro" id="IPR035968">
    <property type="entry name" value="ATP_synth_F1_ATPase_gsu"/>
</dbReference>
<keyword evidence="7" id="KW-0139">CF(1)</keyword>
<accession>A0A645F4P4</accession>
<proteinExistence type="inferred from homology"/>
<dbReference type="GO" id="GO:0045259">
    <property type="term" value="C:proton-transporting ATP synthase complex"/>
    <property type="evidence" value="ECO:0007669"/>
    <property type="project" value="UniProtKB-KW"/>
</dbReference>
<evidence type="ECO:0000256" key="2">
    <source>
        <dbReference type="ARBA" id="ARBA00007681"/>
    </source>
</evidence>
<evidence type="ECO:0000256" key="8">
    <source>
        <dbReference type="ARBA" id="ARBA00023310"/>
    </source>
</evidence>
<comment type="similarity">
    <text evidence="2">Belongs to the ATPase gamma chain family.</text>
</comment>
<comment type="subcellular location">
    <subcellularLocation>
        <location evidence="1">Membrane</location>
        <topology evidence="1">Peripheral membrane protein</topology>
    </subcellularLocation>
</comment>
<evidence type="ECO:0000256" key="4">
    <source>
        <dbReference type="ARBA" id="ARBA00022781"/>
    </source>
</evidence>
<evidence type="ECO:0000256" key="3">
    <source>
        <dbReference type="ARBA" id="ARBA00022448"/>
    </source>
</evidence>
<keyword evidence="5" id="KW-0406">Ion transport</keyword>
<name>A0A645F4P4_9ZZZZ</name>
<organism evidence="9">
    <name type="scientific">bioreactor metagenome</name>
    <dbReference type="NCBI Taxonomy" id="1076179"/>
    <lineage>
        <taxon>unclassified sequences</taxon>
        <taxon>metagenomes</taxon>
        <taxon>ecological metagenomes</taxon>
    </lineage>
</organism>
<keyword evidence="4" id="KW-0375">Hydrogen ion transport</keyword>
<dbReference type="PROSITE" id="PS00153">
    <property type="entry name" value="ATPASE_GAMMA"/>
    <property type="match status" value="1"/>
</dbReference>
<dbReference type="PRINTS" id="PR00126">
    <property type="entry name" value="ATPASEGAMMA"/>
</dbReference>
<dbReference type="GO" id="GO:0046933">
    <property type="term" value="F:proton-transporting ATP synthase activity, rotational mechanism"/>
    <property type="evidence" value="ECO:0007669"/>
    <property type="project" value="InterPro"/>
</dbReference>
<protein>
    <submittedName>
        <fullName evidence="9">ATP synthase gamma chain</fullName>
    </submittedName>
</protein>
<dbReference type="GO" id="GO:0005739">
    <property type="term" value="C:mitochondrion"/>
    <property type="evidence" value="ECO:0007669"/>
    <property type="project" value="UniProtKB-ARBA"/>
</dbReference>